<name>A0A1D8U1T2_9CYAN</name>
<gene>
    <name evidence="2" type="ORF">BJP34_34530</name>
</gene>
<evidence type="ECO:0000256" key="1">
    <source>
        <dbReference type="SAM" id="Phobius"/>
    </source>
</evidence>
<dbReference type="KEGG" id="mpro:BJP34_34530"/>
<keyword evidence="1" id="KW-0472">Membrane</keyword>
<evidence type="ECO:0000313" key="2">
    <source>
        <dbReference type="EMBL" id="AOX03869.1"/>
    </source>
</evidence>
<dbReference type="STRING" id="1458985.BJP34_34530"/>
<protein>
    <submittedName>
        <fullName evidence="2">Uncharacterized protein</fullName>
    </submittedName>
</protein>
<proteinExistence type="predicted"/>
<keyword evidence="1" id="KW-1133">Transmembrane helix</keyword>
<feature type="transmembrane region" description="Helical" evidence="1">
    <location>
        <begin position="52"/>
        <end position="79"/>
    </location>
</feature>
<evidence type="ECO:0000313" key="3">
    <source>
        <dbReference type="Proteomes" id="UP000177870"/>
    </source>
</evidence>
<dbReference type="EMBL" id="CP017599">
    <property type="protein sequence ID" value="AOX03869.1"/>
    <property type="molecule type" value="Genomic_DNA"/>
</dbReference>
<sequence length="124" mass="13866">MYNFWPDPPYFLLIFGLFAGITCGLAFEATLKEKVQEWYKTKSSETLAEIKGIQLLFPFVGIGIGICLFLASGLGIFALPYWLCYSISIPMTLFISGLVWSQLGNLLIQLERGGSKALDLDSWE</sequence>
<dbReference type="AlphaFoldDB" id="A0A1D8U1T2"/>
<reference evidence="3" key="1">
    <citation type="submission" date="2016-10" db="EMBL/GenBank/DDBJ databases">
        <title>Comparative genomics uncovers the prolific and rare metabolic potential of the cyanobacterial genus Moorea.</title>
        <authorList>
            <person name="Leao T."/>
            <person name="Castelao G."/>
            <person name="Korobeynikov A."/>
            <person name="Monroe E.A."/>
            <person name="Podell S."/>
            <person name="Glukhov E."/>
            <person name="Allen E."/>
            <person name="Gerwick W.H."/>
            <person name="Gerwick L."/>
        </authorList>
    </citation>
    <scope>NUCLEOTIDE SEQUENCE [LARGE SCALE GENOMIC DNA]</scope>
    <source>
        <strain evidence="3">PAL-8-15-08-1</strain>
    </source>
</reference>
<feature type="transmembrane region" description="Helical" evidence="1">
    <location>
        <begin position="85"/>
        <end position="108"/>
    </location>
</feature>
<organism evidence="2 3">
    <name type="scientific">Moorena producens PAL-8-15-08-1</name>
    <dbReference type="NCBI Taxonomy" id="1458985"/>
    <lineage>
        <taxon>Bacteria</taxon>
        <taxon>Bacillati</taxon>
        <taxon>Cyanobacteriota</taxon>
        <taxon>Cyanophyceae</taxon>
        <taxon>Coleofasciculales</taxon>
        <taxon>Coleofasciculaceae</taxon>
        <taxon>Moorena</taxon>
    </lineage>
</organism>
<feature type="transmembrane region" description="Helical" evidence="1">
    <location>
        <begin position="12"/>
        <end position="31"/>
    </location>
</feature>
<dbReference type="Proteomes" id="UP000177870">
    <property type="component" value="Chromosome"/>
</dbReference>
<dbReference type="RefSeq" id="WP_070396235.1">
    <property type="nucleotide sequence ID" value="NZ_CP017599.1"/>
</dbReference>
<keyword evidence="1" id="KW-0812">Transmembrane</keyword>
<accession>A0A1D8U1T2</accession>
<dbReference type="OrthoDB" id="517257at2"/>